<evidence type="ECO:0000313" key="2">
    <source>
        <dbReference type="EMBL" id="OMP07040.1"/>
    </source>
</evidence>
<keyword evidence="3" id="KW-1185">Reference proteome</keyword>
<organism evidence="2 3">
    <name type="scientific">Corchorus capsularis</name>
    <name type="common">Jute</name>
    <dbReference type="NCBI Taxonomy" id="210143"/>
    <lineage>
        <taxon>Eukaryota</taxon>
        <taxon>Viridiplantae</taxon>
        <taxon>Streptophyta</taxon>
        <taxon>Embryophyta</taxon>
        <taxon>Tracheophyta</taxon>
        <taxon>Spermatophyta</taxon>
        <taxon>Magnoliopsida</taxon>
        <taxon>eudicotyledons</taxon>
        <taxon>Gunneridae</taxon>
        <taxon>Pentapetalae</taxon>
        <taxon>rosids</taxon>
        <taxon>malvids</taxon>
        <taxon>Malvales</taxon>
        <taxon>Malvaceae</taxon>
        <taxon>Grewioideae</taxon>
        <taxon>Apeibeae</taxon>
        <taxon>Corchorus</taxon>
    </lineage>
</organism>
<evidence type="ECO:0000313" key="3">
    <source>
        <dbReference type="Proteomes" id="UP000188268"/>
    </source>
</evidence>
<feature type="non-terminal residue" evidence="2">
    <location>
        <position position="1"/>
    </location>
</feature>
<reference evidence="2 3" key="1">
    <citation type="submission" date="2013-09" db="EMBL/GenBank/DDBJ databases">
        <title>Corchorus capsularis genome sequencing.</title>
        <authorList>
            <person name="Alam M."/>
            <person name="Haque M.S."/>
            <person name="Islam M.S."/>
            <person name="Emdad E.M."/>
            <person name="Islam M.M."/>
            <person name="Ahmed B."/>
            <person name="Halim A."/>
            <person name="Hossen Q.M.M."/>
            <person name="Hossain M.Z."/>
            <person name="Ahmed R."/>
            <person name="Khan M.M."/>
            <person name="Islam R."/>
            <person name="Rashid M.M."/>
            <person name="Khan S.A."/>
            <person name="Rahman M.S."/>
            <person name="Alam M."/>
        </authorList>
    </citation>
    <scope>NUCLEOTIDE SEQUENCE [LARGE SCALE GENOMIC DNA]</scope>
    <source>
        <strain evidence="3">cv. CVL-1</strain>
        <tissue evidence="2">Whole seedling</tissue>
    </source>
</reference>
<sequence>GSITSAPLCSLPQSSKALTSMAGESRLPKTDRH</sequence>
<feature type="region of interest" description="Disordered" evidence="1">
    <location>
        <begin position="1"/>
        <end position="33"/>
    </location>
</feature>
<dbReference type="Proteomes" id="UP000188268">
    <property type="component" value="Unassembled WGS sequence"/>
</dbReference>
<comment type="caution">
    <text evidence="2">The sequence shown here is derived from an EMBL/GenBank/DDBJ whole genome shotgun (WGS) entry which is preliminary data.</text>
</comment>
<feature type="compositionally biased region" description="Polar residues" evidence="1">
    <location>
        <begin position="1"/>
        <end position="18"/>
    </location>
</feature>
<accession>A0A1R3KIX3</accession>
<protein>
    <submittedName>
        <fullName evidence="2">Uncharacterized protein</fullName>
    </submittedName>
</protein>
<evidence type="ECO:0000256" key="1">
    <source>
        <dbReference type="SAM" id="MobiDB-lite"/>
    </source>
</evidence>
<dbReference type="AlphaFoldDB" id="A0A1R3KIX3"/>
<name>A0A1R3KIX3_COCAP</name>
<dbReference type="EMBL" id="AWWV01004689">
    <property type="protein sequence ID" value="OMP07040.1"/>
    <property type="molecule type" value="Genomic_DNA"/>
</dbReference>
<dbReference type="Gramene" id="OMP07040">
    <property type="protein sequence ID" value="OMP07040"/>
    <property type="gene ID" value="CCACVL1_01388"/>
</dbReference>
<gene>
    <name evidence="2" type="ORF">CCACVL1_01388</name>
</gene>
<proteinExistence type="predicted"/>